<gene>
    <name evidence="1" type="ORF">LTR05_001427</name>
</gene>
<dbReference type="Gene3D" id="3.40.50.300">
    <property type="entry name" value="P-loop containing nucleotide triphosphate hydrolases"/>
    <property type="match status" value="1"/>
</dbReference>
<dbReference type="EMBL" id="JAVRRJ010000001">
    <property type="protein sequence ID" value="KAK5091246.1"/>
    <property type="molecule type" value="Genomic_DNA"/>
</dbReference>
<dbReference type="Proteomes" id="UP001309876">
    <property type="component" value="Unassembled WGS sequence"/>
</dbReference>
<keyword evidence="2" id="KW-1185">Reference proteome</keyword>
<dbReference type="AlphaFoldDB" id="A0AAN7YLE3"/>
<comment type="caution">
    <text evidence="1">The sequence shown here is derived from an EMBL/GenBank/DDBJ whole genome shotgun (WGS) entry which is preliminary data.</text>
</comment>
<dbReference type="InterPro" id="IPR027417">
    <property type="entry name" value="P-loop_NTPase"/>
</dbReference>
<organism evidence="1 2">
    <name type="scientific">Lithohypha guttulata</name>
    <dbReference type="NCBI Taxonomy" id="1690604"/>
    <lineage>
        <taxon>Eukaryota</taxon>
        <taxon>Fungi</taxon>
        <taxon>Dikarya</taxon>
        <taxon>Ascomycota</taxon>
        <taxon>Pezizomycotina</taxon>
        <taxon>Eurotiomycetes</taxon>
        <taxon>Chaetothyriomycetidae</taxon>
        <taxon>Chaetothyriales</taxon>
        <taxon>Trichomeriaceae</taxon>
        <taxon>Lithohypha</taxon>
    </lineage>
</organism>
<proteinExistence type="predicted"/>
<accession>A0AAN7YLE3</accession>
<evidence type="ECO:0000313" key="1">
    <source>
        <dbReference type="EMBL" id="KAK5091246.1"/>
    </source>
</evidence>
<protein>
    <submittedName>
        <fullName evidence="1">Uncharacterized protein</fullName>
    </submittedName>
</protein>
<sequence length="299" mass="33779">MCAASILEQADAKSRIDNFEIKDHMLHLIPLSNEEGGSIKSTMALSMSQKRKLLSSTDPPGKRTLIVSRAWIKDVQNETADWDRHEPKVIEPRHGGDREKLAQEISEEIQHISGNVVRLKVVNPVDKDELNSYDRLINPSDQLPLTDYNRNLVDVLLGGRHDKLKNLDKEVLDRIYVTMRARGVKNLHNLTCDTIDKLQDQEADIFIGLLPISEKMGMMGDPRRTATLVSCARNLFILCGSRRDIAKARGLAPEFAALPTHFGPNQTLKWNVPKENWQVPGQEYHTPSFAKTTRSLPYA</sequence>
<reference evidence="1 2" key="1">
    <citation type="submission" date="2023-08" db="EMBL/GenBank/DDBJ databases">
        <title>Black Yeasts Isolated from many extreme environments.</title>
        <authorList>
            <person name="Coleine C."/>
            <person name="Stajich J.E."/>
            <person name="Selbmann L."/>
        </authorList>
    </citation>
    <scope>NUCLEOTIDE SEQUENCE [LARGE SCALE GENOMIC DNA]</scope>
    <source>
        <strain evidence="1 2">CCFEE 5910</strain>
    </source>
</reference>
<name>A0AAN7YLE3_9EURO</name>
<evidence type="ECO:0000313" key="2">
    <source>
        <dbReference type="Proteomes" id="UP001309876"/>
    </source>
</evidence>